<keyword evidence="3" id="KW-1185">Reference proteome</keyword>
<dbReference type="EMBL" id="JBEWLZ010000010">
    <property type="protein sequence ID" value="MET1491200.1"/>
    <property type="molecule type" value="Genomic_DNA"/>
</dbReference>
<proteinExistence type="predicted"/>
<dbReference type="Proteomes" id="UP001548590">
    <property type="component" value="Unassembled WGS sequence"/>
</dbReference>
<dbReference type="InterPro" id="IPR009492">
    <property type="entry name" value="TniQ"/>
</dbReference>
<evidence type="ECO:0000313" key="3">
    <source>
        <dbReference type="Proteomes" id="UP001548590"/>
    </source>
</evidence>
<protein>
    <submittedName>
        <fullName evidence="2">TniQ family protein</fullName>
    </submittedName>
</protein>
<evidence type="ECO:0000313" key="2">
    <source>
        <dbReference type="EMBL" id="MET1491200.1"/>
    </source>
</evidence>
<reference evidence="2 3" key="1">
    <citation type="submission" date="2024-07" db="EMBL/GenBank/DDBJ databases">
        <title>Uliginosibacterium paludis KCTC:42655.</title>
        <authorList>
            <person name="Kim M.K."/>
        </authorList>
    </citation>
    <scope>NUCLEOTIDE SEQUENCE [LARGE SCALE GENOMIC DNA]</scope>
    <source>
        <strain evidence="2 3">KCTC 42655</strain>
    </source>
</reference>
<dbReference type="RefSeq" id="WP_345929735.1">
    <property type="nucleotide sequence ID" value="NZ_JBDIVF010000011.1"/>
</dbReference>
<dbReference type="Pfam" id="PF06527">
    <property type="entry name" value="TniQ"/>
    <property type="match status" value="1"/>
</dbReference>
<accession>A0ABV2CTG0</accession>
<comment type="caution">
    <text evidence="2">The sequence shown here is derived from an EMBL/GenBank/DDBJ whole genome shotgun (WGS) entry which is preliminary data.</text>
</comment>
<name>A0ABV2CTG0_9RHOO</name>
<gene>
    <name evidence="2" type="ORF">ABVT11_15280</name>
</gene>
<feature type="domain" description="TniQ" evidence="1">
    <location>
        <begin position="4"/>
        <end position="150"/>
    </location>
</feature>
<evidence type="ECO:0000259" key="1">
    <source>
        <dbReference type="Pfam" id="PF06527"/>
    </source>
</evidence>
<sequence length="426" mass="46382">MLSRLKVLPDEIDRGYLGRVMRFNGVREHQGALRALRVTGGEPADGGEGLRTGTVALLASLSATPLDEFVAAHTTLPWRRAIAWLKTDVEHGGEDSDSIISISGLRLARNAAYLCPACVASDQAALGFSYWRRDHQLPGREICAEHGTMLARVEDEWAFVKSPANFIKTGQAVSLEESNAQEQLLVRRFHAIADALMARRLPVPIAVMREVLKRRGQACGLQTHGGEVRHALLSDVIKRAFPEQWLREVYPALVSKPERKLMNRVDGVFYFAKGASSVEPYFLALAVLFDSADEALQALQQAEMKPQPAKARTRGEGPSLDALVSAYVESRGNLSEVARLCESSVFMVSKRLTELGLPTLHRKNAVGIHKAAWAFYVENLGLIESAAVGGISLAELGDLIRSGGPLLVRALKAMGQEGTSSQQEAA</sequence>
<organism evidence="2 3">
    <name type="scientific">Uliginosibacterium paludis</name>
    <dbReference type="NCBI Taxonomy" id="1615952"/>
    <lineage>
        <taxon>Bacteria</taxon>
        <taxon>Pseudomonadati</taxon>
        <taxon>Pseudomonadota</taxon>
        <taxon>Betaproteobacteria</taxon>
        <taxon>Rhodocyclales</taxon>
        <taxon>Zoogloeaceae</taxon>
        <taxon>Uliginosibacterium</taxon>
    </lineage>
</organism>